<dbReference type="EMBL" id="RBTT01000047">
    <property type="protein sequence ID" value="RMU11557.1"/>
    <property type="molecule type" value="Genomic_DNA"/>
</dbReference>
<sequence length="335" mass="37746">MDIRKDFQPVETWMQRLAAFAGAFHENNISSWSHLKNQEDFSNLYELPYAQRAPIEKVYMSGRDLAVGMSRKLSSFNSVHDYPTLKSFVDSFDGGWVNQIDLLEIEVSTAESIAASVPNCPWAVKEMITLYRSQMSLLQNVAQCLDTLRNSELYLAESGHQASPPKVIAYGTILSSIDGICKVFERNPANYKGRGEEALRDHMLATLEVAVNGSVTGESFNKRGKTDILIRDGRETCFIGECKFWAGSSGFSSTIDQLLSYLSWRDTNTAAIIFVRNKEFTSVIQKADETARLHAQFVRLVSQPGETWTNFEFSHPEDSKRIISVAVMLYHLPEN</sequence>
<protein>
    <submittedName>
        <fullName evidence="1">Uncharacterized protein</fullName>
    </submittedName>
</protein>
<dbReference type="AlphaFoldDB" id="A0A3M4U569"/>
<evidence type="ECO:0000313" key="2">
    <source>
        <dbReference type="Proteomes" id="UP000274212"/>
    </source>
</evidence>
<comment type="caution">
    <text evidence="1">The sequence shown here is derived from an EMBL/GenBank/DDBJ whole genome shotgun (WGS) entry which is preliminary data.</text>
</comment>
<organism evidence="1 2">
    <name type="scientific">Pseudomonas syringae pv. coriandricola</name>
    <dbReference type="NCBI Taxonomy" id="264453"/>
    <lineage>
        <taxon>Bacteria</taxon>
        <taxon>Pseudomonadati</taxon>
        <taxon>Pseudomonadota</taxon>
        <taxon>Gammaproteobacteria</taxon>
        <taxon>Pseudomonadales</taxon>
        <taxon>Pseudomonadaceae</taxon>
        <taxon>Pseudomonas</taxon>
    </lineage>
</organism>
<reference evidence="1 2" key="1">
    <citation type="submission" date="2018-08" db="EMBL/GenBank/DDBJ databases">
        <title>Recombination of ecologically and evolutionarily significant loci maintains genetic cohesion in the Pseudomonas syringae species complex.</title>
        <authorList>
            <person name="Dillon M."/>
            <person name="Thakur S."/>
            <person name="Almeida R.N.D."/>
            <person name="Weir B.S."/>
            <person name="Guttman D.S."/>
        </authorList>
    </citation>
    <scope>NUCLEOTIDE SEQUENCE [LARGE SCALE GENOMIC DNA]</scope>
    <source>
        <strain evidence="1 2">ICMP 9829</strain>
    </source>
</reference>
<name>A0A3M4U569_9PSED</name>
<proteinExistence type="predicted"/>
<gene>
    <name evidence="1" type="ORF">ALP36_04596</name>
</gene>
<dbReference type="Proteomes" id="UP000274212">
    <property type="component" value="Unassembled WGS sequence"/>
</dbReference>
<dbReference type="RefSeq" id="WP_122284691.1">
    <property type="nucleotide sequence ID" value="NZ_RBRV01000153.1"/>
</dbReference>
<accession>A0A3M4U569</accession>
<evidence type="ECO:0000313" key="1">
    <source>
        <dbReference type="EMBL" id="RMU11557.1"/>
    </source>
</evidence>